<organism evidence="2 3">
    <name type="scientific">Leuconostoc suionicum</name>
    <dbReference type="NCBI Taxonomy" id="1511761"/>
    <lineage>
        <taxon>Bacteria</taxon>
        <taxon>Bacillati</taxon>
        <taxon>Bacillota</taxon>
        <taxon>Bacilli</taxon>
        <taxon>Lactobacillales</taxon>
        <taxon>Lactobacillaceae</taxon>
        <taxon>Leuconostoc</taxon>
    </lineage>
</organism>
<dbReference type="RefSeq" id="WP_165784756.1">
    <property type="nucleotide sequence ID" value="NZ_AP017935.1"/>
</dbReference>
<protein>
    <submittedName>
        <fullName evidence="2">Uncharacterized protein</fullName>
    </submittedName>
</protein>
<gene>
    <name evidence="1" type="ORF">LES8486_00780</name>
    <name evidence="2" type="ORF">LES9216_00927</name>
</gene>
<name>A0A2N9K914_9LACO</name>
<dbReference type="AlphaFoldDB" id="A0A2N9K914"/>
<evidence type="ECO:0000313" key="4">
    <source>
        <dbReference type="Proteomes" id="UP000239237"/>
    </source>
</evidence>
<reference evidence="2 3" key="2">
    <citation type="submission" date="2018-02" db="EMBL/GenBank/DDBJ databases">
        <authorList>
            <person name="Cohen D.B."/>
            <person name="Kent A.D."/>
        </authorList>
    </citation>
    <scope>NUCLEOTIDE SEQUENCE [LARGE SCALE GENOMIC DNA]</scope>
    <source>
        <strain evidence="2 3">CECT 9216</strain>
    </source>
</reference>
<evidence type="ECO:0000313" key="1">
    <source>
        <dbReference type="EMBL" id="SPD91794.1"/>
    </source>
</evidence>
<dbReference type="EMBL" id="OKQU01000001">
    <property type="protein sequence ID" value="SPE07073.1"/>
    <property type="molecule type" value="Genomic_DNA"/>
</dbReference>
<dbReference type="EMBL" id="OKQR01000001">
    <property type="protein sequence ID" value="SPD91794.1"/>
    <property type="molecule type" value="Genomic_DNA"/>
</dbReference>
<dbReference type="GeneID" id="99675177"/>
<reference evidence="1 4" key="1">
    <citation type="submission" date="2018-02" db="EMBL/GenBank/DDBJ databases">
        <authorList>
            <person name="Rodrigo-Torres L."/>
            <person name="Arahal R. D."/>
            <person name="Lucena T."/>
        </authorList>
    </citation>
    <scope>NUCLEOTIDE SEQUENCE [LARGE SCALE GENOMIC DNA]</scope>
    <source>
        <strain evidence="1 4">CECT 8486</strain>
    </source>
</reference>
<keyword evidence="4" id="KW-1185">Reference proteome</keyword>
<proteinExistence type="predicted"/>
<evidence type="ECO:0000313" key="2">
    <source>
        <dbReference type="EMBL" id="SPE07073.1"/>
    </source>
</evidence>
<dbReference type="Proteomes" id="UP000239237">
    <property type="component" value="Unassembled WGS sequence"/>
</dbReference>
<accession>A0A2N9K914</accession>
<dbReference type="Proteomes" id="UP000237923">
    <property type="component" value="Unassembled WGS sequence"/>
</dbReference>
<sequence length="56" mass="6401">MSRDIIYDTLRKNQQENYTNAYLNKGMRLFGTAPMVTMGVAITGYTTESGFYSDKH</sequence>
<evidence type="ECO:0000313" key="3">
    <source>
        <dbReference type="Proteomes" id="UP000237923"/>
    </source>
</evidence>